<feature type="transmembrane region" description="Helical" evidence="7">
    <location>
        <begin position="20"/>
        <end position="41"/>
    </location>
</feature>
<dbReference type="RefSeq" id="WP_229961903.1">
    <property type="nucleotide sequence ID" value="NZ_JAJJWI010000016.1"/>
</dbReference>
<dbReference type="Pfam" id="PF04239">
    <property type="entry name" value="DUF421"/>
    <property type="match status" value="1"/>
</dbReference>
<sequence length="230" mass="25855">MKPEDIQITDWLRILLGEVPWSFLIEVVIRVLFIFFILIFSMRVMGKRMAAQLTRMEMASLVSMAAAIGVPMADPTRGLLPIVIIAVVVIGVQYIVSLRSANDTNFESTILDDMDIIVKDGVLNLNNMEKTRLTRERLFAELRSEEIGNLGRAERVYIEANGSFTVYTFKHPRPGLSIIPRWDSEFFEEQSLAKDAFACCSCGDVVMAQERPVLPCARCSSKDWAQAVCA</sequence>
<dbReference type="PANTHER" id="PTHR34582:SF6">
    <property type="entry name" value="UPF0702 TRANSMEMBRANE PROTEIN YCAP"/>
    <property type="match status" value="1"/>
</dbReference>
<accession>A0ABW4WTR8</accession>
<keyword evidence="6 7" id="KW-0472">Membrane</keyword>
<evidence type="ECO:0000256" key="2">
    <source>
        <dbReference type="ARBA" id="ARBA00006448"/>
    </source>
</evidence>
<evidence type="ECO:0000259" key="8">
    <source>
        <dbReference type="Pfam" id="PF04239"/>
    </source>
</evidence>
<evidence type="ECO:0000256" key="3">
    <source>
        <dbReference type="ARBA" id="ARBA00022475"/>
    </source>
</evidence>
<dbReference type="InterPro" id="IPR007353">
    <property type="entry name" value="DUF421"/>
</dbReference>
<feature type="transmembrane region" description="Helical" evidence="7">
    <location>
        <begin position="79"/>
        <end position="96"/>
    </location>
</feature>
<keyword evidence="3" id="KW-1003">Cell membrane</keyword>
<evidence type="ECO:0000256" key="6">
    <source>
        <dbReference type="ARBA" id="ARBA00023136"/>
    </source>
</evidence>
<comment type="subcellular location">
    <subcellularLocation>
        <location evidence="1">Cell membrane</location>
        <topology evidence="1">Multi-pass membrane protein</topology>
    </subcellularLocation>
</comment>
<protein>
    <submittedName>
        <fullName evidence="9">DUF421 domain-containing protein</fullName>
    </submittedName>
</protein>
<dbReference type="Gene3D" id="3.30.240.20">
    <property type="entry name" value="bsu07140 like domains"/>
    <property type="match status" value="1"/>
</dbReference>
<evidence type="ECO:0000313" key="10">
    <source>
        <dbReference type="Proteomes" id="UP001597369"/>
    </source>
</evidence>
<reference evidence="10" key="1">
    <citation type="journal article" date="2019" name="Int. J. Syst. Evol. Microbiol.">
        <title>The Global Catalogue of Microorganisms (GCM) 10K type strain sequencing project: providing services to taxonomists for standard genome sequencing and annotation.</title>
        <authorList>
            <consortium name="The Broad Institute Genomics Platform"/>
            <consortium name="The Broad Institute Genome Sequencing Center for Infectious Disease"/>
            <person name="Wu L."/>
            <person name="Ma J."/>
        </authorList>
    </citation>
    <scope>NUCLEOTIDE SEQUENCE [LARGE SCALE GENOMIC DNA]</scope>
    <source>
        <strain evidence="10">JCM 16545</strain>
    </source>
</reference>
<feature type="domain" description="YetF C-terminal" evidence="8">
    <location>
        <begin position="106"/>
        <end position="172"/>
    </location>
</feature>
<dbReference type="Proteomes" id="UP001597369">
    <property type="component" value="Unassembled WGS sequence"/>
</dbReference>
<dbReference type="PANTHER" id="PTHR34582">
    <property type="entry name" value="UPF0702 TRANSMEMBRANE PROTEIN YCAP"/>
    <property type="match status" value="1"/>
</dbReference>
<proteinExistence type="inferred from homology"/>
<name>A0ABW4WTR8_9BACT</name>
<evidence type="ECO:0000256" key="1">
    <source>
        <dbReference type="ARBA" id="ARBA00004651"/>
    </source>
</evidence>
<keyword evidence="10" id="KW-1185">Reference proteome</keyword>
<evidence type="ECO:0000256" key="5">
    <source>
        <dbReference type="ARBA" id="ARBA00022989"/>
    </source>
</evidence>
<comment type="similarity">
    <text evidence="2">Belongs to the UPF0702 family.</text>
</comment>
<gene>
    <name evidence="9" type="ORF">ACFSKU_02445</name>
</gene>
<dbReference type="EMBL" id="JBHUHV010000008">
    <property type="protein sequence ID" value="MFD2065726.1"/>
    <property type="molecule type" value="Genomic_DNA"/>
</dbReference>
<evidence type="ECO:0000256" key="4">
    <source>
        <dbReference type="ARBA" id="ARBA00022692"/>
    </source>
</evidence>
<keyword evidence="5 7" id="KW-1133">Transmembrane helix</keyword>
<comment type="caution">
    <text evidence="9">The sequence shown here is derived from an EMBL/GenBank/DDBJ whole genome shotgun (WGS) entry which is preliminary data.</text>
</comment>
<organism evidence="9 10">
    <name type="scientific">Pontibacter silvestris</name>
    <dbReference type="NCBI Taxonomy" id="2305183"/>
    <lineage>
        <taxon>Bacteria</taxon>
        <taxon>Pseudomonadati</taxon>
        <taxon>Bacteroidota</taxon>
        <taxon>Cytophagia</taxon>
        <taxon>Cytophagales</taxon>
        <taxon>Hymenobacteraceae</taxon>
        <taxon>Pontibacter</taxon>
    </lineage>
</organism>
<dbReference type="InterPro" id="IPR023090">
    <property type="entry name" value="UPF0702_alpha/beta_dom_sf"/>
</dbReference>
<evidence type="ECO:0000256" key="7">
    <source>
        <dbReference type="SAM" id="Phobius"/>
    </source>
</evidence>
<keyword evidence="4 7" id="KW-0812">Transmembrane</keyword>
<evidence type="ECO:0000313" key="9">
    <source>
        <dbReference type="EMBL" id="MFD2065726.1"/>
    </source>
</evidence>